<organism evidence="6 7">
    <name type="scientific">Streptomyces crystallinus</name>
    <dbReference type="NCBI Taxonomy" id="68191"/>
    <lineage>
        <taxon>Bacteria</taxon>
        <taxon>Bacillati</taxon>
        <taxon>Actinomycetota</taxon>
        <taxon>Actinomycetes</taxon>
        <taxon>Kitasatosporales</taxon>
        <taxon>Streptomycetaceae</taxon>
        <taxon>Streptomyces</taxon>
    </lineage>
</organism>
<dbReference type="Pfam" id="PF03466">
    <property type="entry name" value="LysR_substrate"/>
    <property type="match status" value="1"/>
</dbReference>
<dbReference type="PANTHER" id="PTHR30346:SF30">
    <property type="entry name" value="SMALL NEUTRAL PROTEASE REGULATORY PROTEIN"/>
    <property type="match status" value="1"/>
</dbReference>
<feature type="domain" description="HTH lysR-type" evidence="5">
    <location>
        <begin position="15"/>
        <end position="72"/>
    </location>
</feature>
<dbReference type="PROSITE" id="PS50931">
    <property type="entry name" value="HTH_LYSR"/>
    <property type="match status" value="1"/>
</dbReference>
<evidence type="ECO:0000259" key="5">
    <source>
        <dbReference type="PROSITE" id="PS50931"/>
    </source>
</evidence>
<dbReference type="Pfam" id="PF00126">
    <property type="entry name" value="HTH_1"/>
    <property type="match status" value="1"/>
</dbReference>
<keyword evidence="3" id="KW-0238">DNA-binding</keyword>
<protein>
    <submittedName>
        <fullName evidence="6">LysR family transcriptional regulator</fullName>
    </submittedName>
</protein>
<evidence type="ECO:0000313" key="6">
    <source>
        <dbReference type="EMBL" id="GAA0596509.1"/>
    </source>
</evidence>
<dbReference type="PANTHER" id="PTHR30346">
    <property type="entry name" value="TRANSCRIPTIONAL DUAL REGULATOR HCAR-RELATED"/>
    <property type="match status" value="1"/>
</dbReference>
<dbReference type="InterPro" id="IPR036390">
    <property type="entry name" value="WH_DNA-bd_sf"/>
</dbReference>
<dbReference type="InterPro" id="IPR000847">
    <property type="entry name" value="LysR_HTH_N"/>
</dbReference>
<name>A0ABP3QXK9_9ACTN</name>
<comment type="similarity">
    <text evidence="1">Belongs to the LysR transcriptional regulatory family.</text>
</comment>
<proteinExistence type="inferred from homology"/>
<dbReference type="Proteomes" id="UP001500668">
    <property type="component" value="Unassembled WGS sequence"/>
</dbReference>
<dbReference type="Gene3D" id="3.40.190.10">
    <property type="entry name" value="Periplasmic binding protein-like II"/>
    <property type="match status" value="2"/>
</dbReference>
<keyword evidence="4" id="KW-0804">Transcription</keyword>
<gene>
    <name evidence="6" type="ORF">GCM10010394_27590</name>
</gene>
<evidence type="ECO:0000256" key="2">
    <source>
        <dbReference type="ARBA" id="ARBA00023015"/>
    </source>
</evidence>
<dbReference type="EMBL" id="BAAACA010000014">
    <property type="protein sequence ID" value="GAA0596509.1"/>
    <property type="molecule type" value="Genomic_DNA"/>
</dbReference>
<evidence type="ECO:0000313" key="7">
    <source>
        <dbReference type="Proteomes" id="UP001500668"/>
    </source>
</evidence>
<comment type="caution">
    <text evidence="6">The sequence shown here is derived from an EMBL/GenBank/DDBJ whole genome shotgun (WGS) entry which is preliminary data.</text>
</comment>
<dbReference type="PRINTS" id="PR00039">
    <property type="entry name" value="HTHLYSR"/>
</dbReference>
<dbReference type="Gene3D" id="1.10.10.10">
    <property type="entry name" value="Winged helix-like DNA-binding domain superfamily/Winged helix DNA-binding domain"/>
    <property type="match status" value="1"/>
</dbReference>
<keyword evidence="7" id="KW-1185">Reference proteome</keyword>
<reference evidence="7" key="1">
    <citation type="journal article" date="2019" name="Int. J. Syst. Evol. Microbiol.">
        <title>The Global Catalogue of Microorganisms (GCM) 10K type strain sequencing project: providing services to taxonomists for standard genome sequencing and annotation.</title>
        <authorList>
            <consortium name="The Broad Institute Genomics Platform"/>
            <consortium name="The Broad Institute Genome Sequencing Center for Infectious Disease"/>
            <person name="Wu L."/>
            <person name="Ma J."/>
        </authorList>
    </citation>
    <scope>NUCLEOTIDE SEQUENCE [LARGE SCALE GENOMIC DNA]</scope>
    <source>
        <strain evidence="7">JCM 5067</strain>
    </source>
</reference>
<dbReference type="SUPFAM" id="SSF53850">
    <property type="entry name" value="Periplasmic binding protein-like II"/>
    <property type="match status" value="1"/>
</dbReference>
<keyword evidence="2" id="KW-0805">Transcription regulation</keyword>
<dbReference type="InterPro" id="IPR005119">
    <property type="entry name" value="LysR_subst-bd"/>
</dbReference>
<dbReference type="InterPro" id="IPR036388">
    <property type="entry name" value="WH-like_DNA-bd_sf"/>
</dbReference>
<evidence type="ECO:0000256" key="3">
    <source>
        <dbReference type="ARBA" id="ARBA00023125"/>
    </source>
</evidence>
<sequence>MVRRGAAAYARKMQLELRHLQAVCQIAEAGSLGRAARRLGVSQPSLSAQLRRIERVTGGDLFVRSRHGTEPTPLGRFVLARARRVLSEMDALGTRARTVATDAPLRLGCILLVLLDGLLEQTDLALAGQEITVDLEHSVTALTRMLGAGRYDAIVYGEVNDHEVPLPEGVLARTLIPEEPFSIRLSAHHRLAGREHIELADLADEAWLTLVEDDDGGPEAFAEACARAGFAPRLRHRVADRMMQYALIAGGRAVALSQPTAPRAEGTVMRPLAGAPLTGRIRLAWNRTTVPARQAELLYRAALCAYLANVDNNAFHRAWWDTHPELHPPYERQELQASDA</sequence>
<evidence type="ECO:0000256" key="1">
    <source>
        <dbReference type="ARBA" id="ARBA00009437"/>
    </source>
</evidence>
<accession>A0ABP3QXK9</accession>
<dbReference type="SUPFAM" id="SSF46785">
    <property type="entry name" value="Winged helix' DNA-binding domain"/>
    <property type="match status" value="1"/>
</dbReference>
<evidence type="ECO:0000256" key="4">
    <source>
        <dbReference type="ARBA" id="ARBA00023163"/>
    </source>
</evidence>